<evidence type="ECO:0000256" key="1">
    <source>
        <dbReference type="SAM" id="Phobius"/>
    </source>
</evidence>
<feature type="transmembrane region" description="Helical" evidence="1">
    <location>
        <begin position="48"/>
        <end position="71"/>
    </location>
</feature>
<protein>
    <submittedName>
        <fullName evidence="2">Uncharacterized protein</fullName>
    </submittedName>
</protein>
<keyword evidence="1" id="KW-0812">Transmembrane</keyword>
<dbReference type="AlphaFoldDB" id="A0A5J4P5B8"/>
<gene>
    <name evidence="2" type="ORF">EZS27_044105</name>
</gene>
<name>A0A5J4P5B8_9ZZZZ</name>
<sequence length="73" mass="8442">MPLIARHNATALRTAHMAASNAPAKNYRSDWFAHLPHMERLMILREKVWRAKVLSAKLFIQLLIFSVTVVMKE</sequence>
<evidence type="ECO:0000313" key="2">
    <source>
        <dbReference type="EMBL" id="KAA6304250.1"/>
    </source>
</evidence>
<accession>A0A5J4P5B8</accession>
<dbReference type="EMBL" id="SNRY01011664">
    <property type="protein sequence ID" value="KAA6304250.1"/>
    <property type="molecule type" value="Genomic_DNA"/>
</dbReference>
<proteinExistence type="predicted"/>
<reference evidence="2" key="1">
    <citation type="submission" date="2019-03" db="EMBL/GenBank/DDBJ databases">
        <title>Single cell metagenomics reveals metabolic interactions within the superorganism composed of flagellate Streblomastix strix and complex community of Bacteroidetes bacteria on its surface.</title>
        <authorList>
            <person name="Treitli S.C."/>
            <person name="Kolisko M."/>
            <person name="Husnik F."/>
            <person name="Keeling P."/>
            <person name="Hampl V."/>
        </authorList>
    </citation>
    <scope>NUCLEOTIDE SEQUENCE</scope>
    <source>
        <strain evidence="2">STM</strain>
    </source>
</reference>
<feature type="non-terminal residue" evidence="2">
    <location>
        <position position="73"/>
    </location>
</feature>
<comment type="caution">
    <text evidence="2">The sequence shown here is derived from an EMBL/GenBank/DDBJ whole genome shotgun (WGS) entry which is preliminary data.</text>
</comment>
<keyword evidence="1" id="KW-1133">Transmembrane helix</keyword>
<keyword evidence="1" id="KW-0472">Membrane</keyword>
<organism evidence="2">
    <name type="scientific">termite gut metagenome</name>
    <dbReference type="NCBI Taxonomy" id="433724"/>
    <lineage>
        <taxon>unclassified sequences</taxon>
        <taxon>metagenomes</taxon>
        <taxon>organismal metagenomes</taxon>
    </lineage>
</organism>